<keyword evidence="6 7" id="KW-0812">Transmembrane</keyword>
<dbReference type="InterPro" id="IPR002347">
    <property type="entry name" value="SDR_fam"/>
</dbReference>
<dbReference type="GO" id="GO:0005829">
    <property type="term" value="C:cytosol"/>
    <property type="evidence" value="ECO:0000318"/>
    <property type="project" value="GO_Central"/>
</dbReference>
<name>A0A072U580_MEDTR</name>
<dbReference type="Gene3D" id="3.40.50.720">
    <property type="entry name" value="NAD(P)-binding Rossmann-like Domain"/>
    <property type="match status" value="1"/>
</dbReference>
<dbReference type="GO" id="GO:0016491">
    <property type="term" value="F:oxidoreductase activity"/>
    <property type="evidence" value="ECO:0000318"/>
    <property type="project" value="GO_Central"/>
</dbReference>
<dbReference type="AlphaFoldDB" id="A0A072U580"/>
<dbReference type="InterPro" id="IPR036291">
    <property type="entry name" value="NAD(P)-bd_dom_sf"/>
</dbReference>
<accession>A0A072U580</accession>
<gene>
    <name evidence="7" type="ordered locus">MTR_8g096610</name>
</gene>
<keyword evidence="9" id="KW-1185">Reference proteome</keyword>
<keyword evidence="5" id="KW-0560">Oxidoreductase</keyword>
<evidence type="ECO:0000256" key="1">
    <source>
        <dbReference type="ARBA" id="ARBA00004606"/>
    </source>
</evidence>
<evidence type="ECO:0000313" key="9">
    <source>
        <dbReference type="Proteomes" id="UP000002051"/>
    </source>
</evidence>
<feature type="transmembrane region" description="Helical" evidence="6">
    <location>
        <begin position="15"/>
        <end position="36"/>
    </location>
</feature>
<keyword evidence="6" id="KW-0472">Membrane</keyword>
<reference evidence="8" key="3">
    <citation type="submission" date="2015-04" db="UniProtKB">
        <authorList>
            <consortium name="EnsemblPlants"/>
        </authorList>
    </citation>
    <scope>IDENTIFICATION</scope>
    <source>
        <strain evidence="8">cv. Jemalong A17</strain>
    </source>
</reference>
<dbReference type="Proteomes" id="UP000002051">
    <property type="component" value="Chromosome 8"/>
</dbReference>
<keyword evidence="3" id="KW-0521">NADP</keyword>
<evidence type="ECO:0000256" key="6">
    <source>
        <dbReference type="SAM" id="Phobius"/>
    </source>
</evidence>
<comment type="subcellular location">
    <subcellularLocation>
        <location evidence="1">Membrane</location>
        <topology evidence="1">Single-pass type II membrane protein</topology>
    </subcellularLocation>
</comment>
<dbReference type="STRING" id="3880.A0A072U580"/>
<evidence type="ECO:0000313" key="8">
    <source>
        <dbReference type="EnsemblPlants" id="KEH21005"/>
    </source>
</evidence>
<evidence type="ECO:0000256" key="3">
    <source>
        <dbReference type="ARBA" id="ARBA00022857"/>
    </source>
</evidence>
<reference evidence="7 9" key="1">
    <citation type="journal article" date="2011" name="Nature">
        <title>The Medicago genome provides insight into the evolution of rhizobial symbioses.</title>
        <authorList>
            <person name="Young N.D."/>
            <person name="Debelle F."/>
            <person name="Oldroyd G.E."/>
            <person name="Geurts R."/>
            <person name="Cannon S.B."/>
            <person name="Udvardi M.K."/>
            <person name="Benedito V.A."/>
            <person name="Mayer K.F."/>
            <person name="Gouzy J."/>
            <person name="Schoof H."/>
            <person name="Van de Peer Y."/>
            <person name="Proost S."/>
            <person name="Cook D.R."/>
            <person name="Meyers B.C."/>
            <person name="Spannagl M."/>
            <person name="Cheung F."/>
            <person name="De Mita S."/>
            <person name="Krishnakumar V."/>
            <person name="Gundlach H."/>
            <person name="Zhou S."/>
            <person name="Mudge J."/>
            <person name="Bharti A.K."/>
            <person name="Murray J.D."/>
            <person name="Naoumkina M.A."/>
            <person name="Rosen B."/>
            <person name="Silverstein K.A."/>
            <person name="Tang H."/>
            <person name="Rombauts S."/>
            <person name="Zhao P.X."/>
            <person name="Zhou P."/>
            <person name="Barbe V."/>
            <person name="Bardou P."/>
            <person name="Bechner M."/>
            <person name="Bellec A."/>
            <person name="Berger A."/>
            <person name="Berges H."/>
            <person name="Bidwell S."/>
            <person name="Bisseling T."/>
            <person name="Choisne N."/>
            <person name="Couloux A."/>
            <person name="Denny R."/>
            <person name="Deshpande S."/>
            <person name="Dai X."/>
            <person name="Doyle J.J."/>
            <person name="Dudez A.M."/>
            <person name="Farmer A.D."/>
            <person name="Fouteau S."/>
            <person name="Franken C."/>
            <person name="Gibelin C."/>
            <person name="Gish J."/>
            <person name="Goldstein S."/>
            <person name="Gonzalez A.J."/>
            <person name="Green P.J."/>
            <person name="Hallab A."/>
            <person name="Hartog M."/>
            <person name="Hua A."/>
            <person name="Humphray S.J."/>
            <person name="Jeong D.H."/>
            <person name="Jing Y."/>
            <person name="Jocker A."/>
            <person name="Kenton S.M."/>
            <person name="Kim D.J."/>
            <person name="Klee K."/>
            <person name="Lai H."/>
            <person name="Lang C."/>
            <person name="Lin S."/>
            <person name="Macmil S.L."/>
            <person name="Magdelenat G."/>
            <person name="Matthews L."/>
            <person name="McCorrison J."/>
            <person name="Monaghan E.L."/>
            <person name="Mun J.H."/>
            <person name="Najar F.Z."/>
            <person name="Nicholson C."/>
            <person name="Noirot C."/>
            <person name="O'Bleness M."/>
            <person name="Paule C.R."/>
            <person name="Poulain J."/>
            <person name="Prion F."/>
            <person name="Qin B."/>
            <person name="Qu C."/>
            <person name="Retzel E.F."/>
            <person name="Riddle C."/>
            <person name="Sallet E."/>
            <person name="Samain S."/>
            <person name="Samson N."/>
            <person name="Sanders I."/>
            <person name="Saurat O."/>
            <person name="Scarpelli C."/>
            <person name="Schiex T."/>
            <person name="Segurens B."/>
            <person name="Severin A.J."/>
            <person name="Sherrier D.J."/>
            <person name="Shi R."/>
            <person name="Sims S."/>
            <person name="Singer S.R."/>
            <person name="Sinharoy S."/>
            <person name="Sterck L."/>
            <person name="Viollet A."/>
            <person name="Wang B.B."/>
            <person name="Wang K."/>
            <person name="Wang M."/>
            <person name="Wang X."/>
            <person name="Warfsmann J."/>
            <person name="Weissenbach J."/>
            <person name="White D.D."/>
            <person name="White J.D."/>
            <person name="Wiley G.B."/>
            <person name="Wincker P."/>
            <person name="Xing Y."/>
            <person name="Yang L."/>
            <person name="Yao Z."/>
            <person name="Ying F."/>
            <person name="Zhai J."/>
            <person name="Zhou L."/>
            <person name="Zuber A."/>
            <person name="Denarie J."/>
            <person name="Dixon R.A."/>
            <person name="May G.D."/>
            <person name="Schwartz D.C."/>
            <person name="Rogers J."/>
            <person name="Quetier F."/>
            <person name="Town C.D."/>
            <person name="Roe B.A."/>
        </authorList>
    </citation>
    <scope>NUCLEOTIDE SEQUENCE [LARGE SCALE GENOMIC DNA]</scope>
    <source>
        <strain evidence="7">A17</strain>
        <strain evidence="8 9">cv. Jemalong A17</strain>
    </source>
</reference>
<dbReference type="Pfam" id="PF00106">
    <property type="entry name" value="adh_short"/>
    <property type="match status" value="1"/>
</dbReference>
<sequence length="230" mass="25393">MSIICNILNVALPPLSLILLPIIMLPYIFFKLLIYIKRLVRTENMARKVVLPPLDHLVNNAGVIGVPRLVEDFSDLSKYTQIMETNFWGAAARGTLYAIPHLKNSKGRIIVVDSACGWFPVSIIKAAIIISFFETLRIELGWSIGITIATTPGFIKTYLATLGRLPLGSSVECAKDIVKGACRGDIYVTNQPFMAQTNILLEGALSPPGGLDWTQRHIFGILTNPCRKNE</sequence>
<evidence type="ECO:0000256" key="5">
    <source>
        <dbReference type="ARBA" id="ARBA00023002"/>
    </source>
</evidence>
<organism evidence="7 9">
    <name type="scientific">Medicago truncatula</name>
    <name type="common">Barrel medic</name>
    <name type="synonym">Medicago tribuloides</name>
    <dbReference type="NCBI Taxonomy" id="3880"/>
    <lineage>
        <taxon>Eukaryota</taxon>
        <taxon>Viridiplantae</taxon>
        <taxon>Streptophyta</taxon>
        <taxon>Embryophyta</taxon>
        <taxon>Tracheophyta</taxon>
        <taxon>Spermatophyta</taxon>
        <taxon>Magnoliopsida</taxon>
        <taxon>eudicotyledons</taxon>
        <taxon>Gunneridae</taxon>
        <taxon>Pentapetalae</taxon>
        <taxon>rosids</taxon>
        <taxon>fabids</taxon>
        <taxon>Fabales</taxon>
        <taxon>Fabaceae</taxon>
        <taxon>Papilionoideae</taxon>
        <taxon>50 kb inversion clade</taxon>
        <taxon>NPAAA clade</taxon>
        <taxon>Hologalegina</taxon>
        <taxon>IRL clade</taxon>
        <taxon>Trifolieae</taxon>
        <taxon>Medicago</taxon>
    </lineage>
</organism>
<protein>
    <submittedName>
        <fullName evidence="7">Transmembrane protein, putative</fullName>
    </submittedName>
</protein>
<dbReference type="PANTHER" id="PTHR43391:SF69">
    <property type="entry name" value="11-BETA-HYDROXYSTEROID DEHYDROGENASE-LIKE 6"/>
    <property type="match status" value="1"/>
</dbReference>
<dbReference type="PANTHER" id="PTHR43391">
    <property type="entry name" value="RETINOL DEHYDROGENASE-RELATED"/>
    <property type="match status" value="1"/>
</dbReference>
<dbReference type="SUPFAM" id="SSF51735">
    <property type="entry name" value="NAD(P)-binding Rossmann-fold domains"/>
    <property type="match status" value="1"/>
</dbReference>
<dbReference type="HOGENOM" id="CLU_010194_2_1_1"/>
<dbReference type="EnsemblPlants" id="KEH21005">
    <property type="protein sequence ID" value="KEH21005"/>
    <property type="gene ID" value="MTR_8g096610"/>
</dbReference>
<evidence type="ECO:0000313" key="7">
    <source>
        <dbReference type="EMBL" id="KEH21005.1"/>
    </source>
</evidence>
<comment type="similarity">
    <text evidence="2">Belongs to the short-chain dehydrogenases/reductases (SDR) family.</text>
</comment>
<evidence type="ECO:0000256" key="4">
    <source>
        <dbReference type="ARBA" id="ARBA00022968"/>
    </source>
</evidence>
<proteinExistence type="inferred from homology"/>
<evidence type="ECO:0000256" key="2">
    <source>
        <dbReference type="ARBA" id="ARBA00006484"/>
    </source>
</evidence>
<reference evidence="7 9" key="2">
    <citation type="journal article" date="2014" name="BMC Genomics">
        <title>An improved genome release (version Mt4.0) for the model legume Medicago truncatula.</title>
        <authorList>
            <person name="Tang H."/>
            <person name="Krishnakumar V."/>
            <person name="Bidwell S."/>
            <person name="Rosen B."/>
            <person name="Chan A."/>
            <person name="Zhou S."/>
            <person name="Gentzbittel L."/>
            <person name="Childs K.L."/>
            <person name="Yandell M."/>
            <person name="Gundlach H."/>
            <person name="Mayer K.F."/>
            <person name="Schwartz D.C."/>
            <person name="Town C.D."/>
        </authorList>
    </citation>
    <scope>GENOME REANNOTATION</scope>
    <source>
        <strain evidence="7">A17</strain>
        <strain evidence="8 9">cv. Jemalong A17</strain>
    </source>
</reference>
<dbReference type="GO" id="GO:0016020">
    <property type="term" value="C:membrane"/>
    <property type="evidence" value="ECO:0007669"/>
    <property type="project" value="UniProtKB-SubCell"/>
</dbReference>
<keyword evidence="6" id="KW-1133">Transmembrane helix</keyword>
<keyword evidence="4" id="KW-0735">Signal-anchor</keyword>
<dbReference type="EMBL" id="CM001224">
    <property type="protein sequence ID" value="KEH21005.1"/>
    <property type="molecule type" value="Genomic_DNA"/>
</dbReference>